<keyword evidence="7" id="KW-1185">Reference proteome</keyword>
<comment type="similarity">
    <text evidence="2">Belongs to the DCP1 family.</text>
</comment>
<dbReference type="STRING" id="29655.A0A0K9P5S8"/>
<feature type="region of interest" description="Disordered" evidence="5">
    <location>
        <begin position="297"/>
        <end position="316"/>
    </location>
</feature>
<accession>A0A0K9P5S8</accession>
<sequence>MSHHQTPAAPSSPPPQQQPNGKLTPNLDQHSTKVLNLTVLQRLDPFVEEILITASHVTLYEFNIDLNQWSRKDVEGSLFVVKRNTQPRFQFVVMNRRNTDNLVEDLLGDFEYEVQVPYLLYRNAAQEVNGIWFYNSPECESVANLINRILTAFSKVPPMTKLSSDKSEYEELEAVPTLDIIEGPLEPPTSSISNPDSTDETFLSFFNATMNVGNVADSGISGPQHQPIVSCPIPSLVQTAIHTALPAAVTLQSSSPSCSAPTTHIPLLNTTESISNITKTSSANLIKPSFFVPPSSSSSPHVATSSVQTVPSGQPSVTLQRHYGTPLLQPFPPPNPSPSLTPPASTYAPVINRDKVRDAIQSLAQNNLFIDMVYRQILDAHYS</sequence>
<evidence type="ECO:0000256" key="1">
    <source>
        <dbReference type="ARBA" id="ARBA00004496"/>
    </source>
</evidence>
<proteinExistence type="inferred from homology"/>
<dbReference type="GO" id="GO:0000290">
    <property type="term" value="P:deadenylation-dependent decapping of nuclear-transcribed mRNA"/>
    <property type="evidence" value="ECO:0000318"/>
    <property type="project" value="GO_Central"/>
</dbReference>
<dbReference type="GO" id="GO:0003729">
    <property type="term" value="F:mRNA binding"/>
    <property type="evidence" value="ECO:0000318"/>
    <property type="project" value="GO_Central"/>
</dbReference>
<dbReference type="OMA" id="SHTPLMM"/>
<gene>
    <name evidence="6" type="ORF">ZOSMA_3G00500</name>
</gene>
<dbReference type="AlphaFoldDB" id="A0A0K9P5S8"/>
<comment type="subcellular location">
    <subcellularLocation>
        <location evidence="1">Cytoplasm</location>
    </subcellularLocation>
</comment>
<evidence type="ECO:0000256" key="5">
    <source>
        <dbReference type="SAM" id="MobiDB-lite"/>
    </source>
</evidence>
<keyword evidence="4" id="KW-0507">mRNA processing</keyword>
<organism evidence="6 7">
    <name type="scientific">Zostera marina</name>
    <name type="common">Eelgrass</name>
    <dbReference type="NCBI Taxonomy" id="29655"/>
    <lineage>
        <taxon>Eukaryota</taxon>
        <taxon>Viridiplantae</taxon>
        <taxon>Streptophyta</taxon>
        <taxon>Embryophyta</taxon>
        <taxon>Tracheophyta</taxon>
        <taxon>Spermatophyta</taxon>
        <taxon>Magnoliopsida</taxon>
        <taxon>Liliopsida</taxon>
        <taxon>Zosteraceae</taxon>
        <taxon>Zostera</taxon>
    </lineage>
</organism>
<evidence type="ECO:0000256" key="4">
    <source>
        <dbReference type="ARBA" id="ARBA00022664"/>
    </source>
</evidence>
<dbReference type="GO" id="GO:0006397">
    <property type="term" value="P:mRNA processing"/>
    <property type="evidence" value="ECO:0007669"/>
    <property type="project" value="UniProtKB-KW"/>
</dbReference>
<evidence type="ECO:0000256" key="3">
    <source>
        <dbReference type="ARBA" id="ARBA00022490"/>
    </source>
</evidence>
<dbReference type="CDD" id="cd09804">
    <property type="entry name" value="Dcp1"/>
    <property type="match status" value="1"/>
</dbReference>
<dbReference type="GO" id="GO:0000932">
    <property type="term" value="C:P-body"/>
    <property type="evidence" value="ECO:0000318"/>
    <property type="project" value="GO_Central"/>
</dbReference>
<evidence type="ECO:0000313" key="6">
    <source>
        <dbReference type="EMBL" id="KMZ63572.1"/>
    </source>
</evidence>
<evidence type="ECO:0000313" key="7">
    <source>
        <dbReference type="Proteomes" id="UP000036987"/>
    </source>
</evidence>
<dbReference type="PANTHER" id="PTHR16290:SF0">
    <property type="entry name" value="DECAPPING PROTEIN 1, ISOFORM A"/>
    <property type="match status" value="1"/>
</dbReference>
<dbReference type="GO" id="GO:0008047">
    <property type="term" value="F:enzyme activator activity"/>
    <property type="evidence" value="ECO:0007669"/>
    <property type="project" value="InterPro"/>
</dbReference>
<protein>
    <submittedName>
        <fullName evidence="6">mRNA-decapping enzyme-like protein</fullName>
    </submittedName>
</protein>
<keyword evidence="3" id="KW-0963">Cytoplasm</keyword>
<reference evidence="7" key="1">
    <citation type="journal article" date="2016" name="Nature">
        <title>The genome of the seagrass Zostera marina reveals angiosperm adaptation to the sea.</title>
        <authorList>
            <person name="Olsen J.L."/>
            <person name="Rouze P."/>
            <person name="Verhelst B."/>
            <person name="Lin Y.-C."/>
            <person name="Bayer T."/>
            <person name="Collen J."/>
            <person name="Dattolo E."/>
            <person name="De Paoli E."/>
            <person name="Dittami S."/>
            <person name="Maumus F."/>
            <person name="Michel G."/>
            <person name="Kersting A."/>
            <person name="Lauritano C."/>
            <person name="Lohaus R."/>
            <person name="Toepel M."/>
            <person name="Tonon T."/>
            <person name="Vanneste K."/>
            <person name="Amirebrahimi M."/>
            <person name="Brakel J."/>
            <person name="Bostroem C."/>
            <person name="Chovatia M."/>
            <person name="Grimwood J."/>
            <person name="Jenkins J.W."/>
            <person name="Jueterbock A."/>
            <person name="Mraz A."/>
            <person name="Stam W.T."/>
            <person name="Tice H."/>
            <person name="Bornberg-Bauer E."/>
            <person name="Green P.J."/>
            <person name="Pearson G.A."/>
            <person name="Procaccini G."/>
            <person name="Duarte C.M."/>
            <person name="Schmutz J."/>
            <person name="Reusch T.B.H."/>
            <person name="Van de Peer Y."/>
        </authorList>
    </citation>
    <scope>NUCLEOTIDE SEQUENCE [LARGE SCALE GENOMIC DNA]</scope>
    <source>
        <strain evidence="7">cv. Finnish</strain>
    </source>
</reference>
<name>A0A0K9P5S8_ZOSMR</name>
<evidence type="ECO:0000256" key="2">
    <source>
        <dbReference type="ARBA" id="ARBA00008778"/>
    </source>
</evidence>
<dbReference type="SUPFAM" id="SSF50729">
    <property type="entry name" value="PH domain-like"/>
    <property type="match status" value="1"/>
</dbReference>
<dbReference type="EMBL" id="LFYR01001213">
    <property type="protein sequence ID" value="KMZ63572.1"/>
    <property type="molecule type" value="Genomic_DNA"/>
</dbReference>
<dbReference type="Proteomes" id="UP000036987">
    <property type="component" value="Unassembled WGS sequence"/>
</dbReference>
<dbReference type="OrthoDB" id="440673at2759"/>
<feature type="compositionally biased region" description="Low complexity" evidence="5">
    <location>
        <begin position="297"/>
        <end position="307"/>
    </location>
</feature>
<comment type="caution">
    <text evidence="6">The sequence shown here is derived from an EMBL/GenBank/DDBJ whole genome shotgun (WGS) entry which is preliminary data.</text>
</comment>
<dbReference type="InterPro" id="IPR010334">
    <property type="entry name" value="Dcp1"/>
</dbReference>
<dbReference type="Pfam" id="PF06058">
    <property type="entry name" value="DCP1"/>
    <property type="match status" value="1"/>
</dbReference>
<dbReference type="InterPro" id="IPR011993">
    <property type="entry name" value="PH-like_dom_sf"/>
</dbReference>
<dbReference type="Gene3D" id="2.30.29.30">
    <property type="entry name" value="Pleckstrin-homology domain (PH domain)/Phosphotyrosine-binding domain (PTB)"/>
    <property type="match status" value="1"/>
</dbReference>
<dbReference type="FunFam" id="2.30.29.30:FF:000159">
    <property type="entry name" value="mRNA-decapping enzyme-like protein"/>
    <property type="match status" value="1"/>
</dbReference>
<dbReference type="GO" id="GO:0031087">
    <property type="term" value="P:deadenylation-independent decapping of nuclear-transcribed mRNA"/>
    <property type="evidence" value="ECO:0000318"/>
    <property type="project" value="GO_Central"/>
</dbReference>
<feature type="region of interest" description="Disordered" evidence="5">
    <location>
        <begin position="1"/>
        <end position="28"/>
    </location>
</feature>
<dbReference type="PANTHER" id="PTHR16290">
    <property type="entry name" value="TRANSCRIPTION FACTOR SMIF DECAPPING ENZYME DCP1"/>
    <property type="match status" value="1"/>
</dbReference>